<accession>A0A6S7GD81</accession>
<organism evidence="3 4">
    <name type="scientific">Paramuricea clavata</name>
    <name type="common">Red gorgonian</name>
    <name type="synonym">Violescent sea-whip</name>
    <dbReference type="NCBI Taxonomy" id="317549"/>
    <lineage>
        <taxon>Eukaryota</taxon>
        <taxon>Metazoa</taxon>
        <taxon>Cnidaria</taxon>
        <taxon>Anthozoa</taxon>
        <taxon>Octocorallia</taxon>
        <taxon>Malacalcyonacea</taxon>
        <taxon>Plexauridae</taxon>
        <taxon>Paramuricea</taxon>
    </lineage>
</organism>
<evidence type="ECO:0000313" key="3">
    <source>
        <dbReference type="EMBL" id="CAB3983211.1"/>
    </source>
</evidence>
<dbReference type="Proteomes" id="UP001152795">
    <property type="component" value="Unassembled WGS sequence"/>
</dbReference>
<feature type="compositionally biased region" description="Basic and acidic residues" evidence="1">
    <location>
        <begin position="8"/>
        <end position="20"/>
    </location>
</feature>
<evidence type="ECO:0000256" key="1">
    <source>
        <dbReference type="SAM" id="MobiDB-lite"/>
    </source>
</evidence>
<dbReference type="InterPro" id="IPR036877">
    <property type="entry name" value="SUI1_dom_sf"/>
</dbReference>
<dbReference type="AlphaFoldDB" id="A0A6S7GD81"/>
<protein>
    <submittedName>
        <fullName evidence="3">Stress response translation initiation inhibitor</fullName>
    </submittedName>
</protein>
<feature type="compositionally biased region" description="Low complexity" evidence="1">
    <location>
        <begin position="34"/>
        <end position="50"/>
    </location>
</feature>
<dbReference type="Pfam" id="PF01253">
    <property type="entry name" value="SUI1"/>
    <property type="match status" value="1"/>
</dbReference>
<feature type="domain" description="SUI1" evidence="2">
    <location>
        <begin position="85"/>
        <end position="148"/>
    </location>
</feature>
<feature type="region of interest" description="Disordered" evidence="1">
    <location>
        <begin position="1"/>
        <end position="78"/>
    </location>
</feature>
<evidence type="ECO:0000313" key="4">
    <source>
        <dbReference type="Proteomes" id="UP001152795"/>
    </source>
</evidence>
<comment type="caution">
    <text evidence="3">The sequence shown here is derived from an EMBL/GenBank/DDBJ whole genome shotgun (WGS) entry which is preliminary data.</text>
</comment>
<dbReference type="SUPFAM" id="SSF55159">
    <property type="entry name" value="eIF1-like"/>
    <property type="match status" value="1"/>
</dbReference>
<dbReference type="PROSITE" id="PS50296">
    <property type="entry name" value="SUI1"/>
    <property type="match status" value="1"/>
</dbReference>
<sequence>MPKRGKKKSGDGREEYEGRPAELTFAAFLPTAANETQTTFTQESNETTTTGAQAQMQDDISPTELPQSSERAQEYTVARTKKGKLPITYENRSKGKKVTVVSNVSGNAEVLLAELRKRLGVGGVSRGTFIELQGDQQKFVEQFLNKHPCVK</sequence>
<dbReference type="EMBL" id="CACRXK020000589">
    <property type="protein sequence ID" value="CAB3983211.1"/>
    <property type="molecule type" value="Genomic_DNA"/>
</dbReference>
<feature type="compositionally biased region" description="Polar residues" evidence="1">
    <location>
        <begin position="51"/>
        <end position="70"/>
    </location>
</feature>
<reference evidence="3" key="1">
    <citation type="submission" date="2020-04" db="EMBL/GenBank/DDBJ databases">
        <authorList>
            <person name="Alioto T."/>
            <person name="Alioto T."/>
            <person name="Gomez Garrido J."/>
        </authorList>
    </citation>
    <scope>NUCLEOTIDE SEQUENCE</scope>
    <source>
        <strain evidence="3">A484AB</strain>
    </source>
</reference>
<dbReference type="OrthoDB" id="439458at2759"/>
<evidence type="ECO:0000259" key="2">
    <source>
        <dbReference type="PROSITE" id="PS50296"/>
    </source>
</evidence>
<dbReference type="GO" id="GO:0003743">
    <property type="term" value="F:translation initiation factor activity"/>
    <property type="evidence" value="ECO:0007669"/>
    <property type="project" value="InterPro"/>
</dbReference>
<keyword evidence="4" id="KW-1185">Reference proteome</keyword>
<gene>
    <name evidence="3" type="ORF">PACLA_8A088004</name>
</gene>
<proteinExistence type="predicted"/>
<dbReference type="InterPro" id="IPR001950">
    <property type="entry name" value="SUI1"/>
</dbReference>
<dbReference type="Gene3D" id="3.30.780.10">
    <property type="entry name" value="SUI1-like domain"/>
    <property type="match status" value="1"/>
</dbReference>
<dbReference type="GO" id="GO:0003735">
    <property type="term" value="F:structural constituent of ribosome"/>
    <property type="evidence" value="ECO:0007669"/>
    <property type="project" value="InterPro"/>
</dbReference>
<name>A0A6S7GD81_PARCT</name>
<dbReference type="GO" id="GO:0005840">
    <property type="term" value="C:ribosome"/>
    <property type="evidence" value="ECO:0007669"/>
    <property type="project" value="InterPro"/>
</dbReference>